<feature type="chain" id="PRO_5045406440" description="DUF2341 domain-containing protein" evidence="1">
    <location>
        <begin position="19"/>
        <end position="148"/>
    </location>
</feature>
<name>A0ABT3ACH3_9ALTE</name>
<evidence type="ECO:0000256" key="1">
    <source>
        <dbReference type="SAM" id="SignalP"/>
    </source>
</evidence>
<keyword evidence="3" id="KW-1185">Reference proteome</keyword>
<sequence>MKKFLGAALLLLTSNALAGEAIIPFWQANAHASYTLSISNVSATDAEVEVELRNKDGSLFNGSYSTDNGGAINTPFVIPANQTVWIWVQGSGTTVASTLRGYGVIKSTEAKDANGKSFIVAYGKYDRNTSNSTTGAWMAVPINNGMPF</sequence>
<feature type="signal peptide" evidence="1">
    <location>
        <begin position="1"/>
        <end position="18"/>
    </location>
</feature>
<dbReference type="Proteomes" id="UP001652504">
    <property type="component" value="Unassembled WGS sequence"/>
</dbReference>
<evidence type="ECO:0008006" key="4">
    <source>
        <dbReference type="Google" id="ProtNLM"/>
    </source>
</evidence>
<keyword evidence="1" id="KW-0732">Signal</keyword>
<gene>
    <name evidence="2" type="ORF">OE749_16685</name>
</gene>
<dbReference type="RefSeq" id="WP_263713621.1">
    <property type="nucleotide sequence ID" value="NZ_JAOWKX010000010.1"/>
</dbReference>
<evidence type="ECO:0000313" key="2">
    <source>
        <dbReference type="EMBL" id="MCV2886333.1"/>
    </source>
</evidence>
<protein>
    <recommendedName>
        <fullName evidence="4">DUF2341 domain-containing protein</fullName>
    </recommendedName>
</protein>
<organism evidence="2 3">
    <name type="scientific">Fluctibacter corallii</name>
    <dbReference type="NCBI Taxonomy" id="2984329"/>
    <lineage>
        <taxon>Bacteria</taxon>
        <taxon>Pseudomonadati</taxon>
        <taxon>Pseudomonadota</taxon>
        <taxon>Gammaproteobacteria</taxon>
        <taxon>Alteromonadales</taxon>
        <taxon>Alteromonadaceae</taxon>
        <taxon>Fluctibacter</taxon>
    </lineage>
</organism>
<accession>A0ABT3ACH3</accession>
<dbReference type="EMBL" id="JAOWKX010000010">
    <property type="protein sequence ID" value="MCV2886333.1"/>
    <property type="molecule type" value="Genomic_DNA"/>
</dbReference>
<comment type="caution">
    <text evidence="2">The sequence shown here is derived from an EMBL/GenBank/DDBJ whole genome shotgun (WGS) entry which is preliminary data.</text>
</comment>
<evidence type="ECO:0000313" key="3">
    <source>
        <dbReference type="Proteomes" id="UP001652504"/>
    </source>
</evidence>
<reference evidence="2 3" key="1">
    <citation type="submission" date="2022-10" db="EMBL/GenBank/DDBJ databases">
        <title>Aestuariibacter sp. AA17 isolated from Montipora capitata coral fragment.</title>
        <authorList>
            <person name="Emsley S.A."/>
            <person name="Pfannmuller K.M."/>
            <person name="Loughran R.M."/>
            <person name="Shlafstein M."/>
            <person name="Papke E."/>
            <person name="Saw J.H."/>
            <person name="Ushijima B."/>
            <person name="Videau P."/>
        </authorList>
    </citation>
    <scope>NUCLEOTIDE SEQUENCE [LARGE SCALE GENOMIC DNA]</scope>
    <source>
        <strain evidence="2 3">AA17</strain>
    </source>
</reference>
<proteinExistence type="predicted"/>